<dbReference type="Gene3D" id="1.10.630.10">
    <property type="entry name" value="Cytochrome P450"/>
    <property type="match status" value="1"/>
</dbReference>
<keyword evidence="9" id="KW-1133">Transmembrane helix</keyword>
<feature type="binding site" description="axial binding residue" evidence="7">
    <location>
        <position position="493"/>
    </location>
    <ligand>
        <name>heme</name>
        <dbReference type="ChEBI" id="CHEBI:30413"/>
    </ligand>
    <ligandPart>
        <name>Fe</name>
        <dbReference type="ChEBI" id="CHEBI:18248"/>
    </ligandPart>
</feature>
<comment type="caution">
    <text evidence="10">The sequence shown here is derived from an EMBL/GenBank/DDBJ whole genome shotgun (WGS) entry which is preliminary data.</text>
</comment>
<keyword evidence="9" id="KW-0472">Membrane</keyword>
<keyword evidence="11" id="KW-1185">Reference proteome</keyword>
<dbReference type="GO" id="GO:0020037">
    <property type="term" value="F:heme binding"/>
    <property type="evidence" value="ECO:0007669"/>
    <property type="project" value="InterPro"/>
</dbReference>
<reference evidence="10" key="2">
    <citation type="submission" date="2023-05" db="EMBL/GenBank/DDBJ databases">
        <authorList>
            <consortium name="Lawrence Berkeley National Laboratory"/>
            <person name="Steindorff A."/>
            <person name="Hensen N."/>
            <person name="Bonometti L."/>
            <person name="Westerberg I."/>
            <person name="Brannstrom I.O."/>
            <person name="Guillou S."/>
            <person name="Cros-Aarteil S."/>
            <person name="Calhoun S."/>
            <person name="Haridas S."/>
            <person name="Kuo A."/>
            <person name="Mondo S."/>
            <person name="Pangilinan J."/>
            <person name="Riley R."/>
            <person name="Labutti K."/>
            <person name="Andreopoulos B."/>
            <person name="Lipzen A."/>
            <person name="Chen C."/>
            <person name="Yanf M."/>
            <person name="Daum C."/>
            <person name="Ng V."/>
            <person name="Clum A."/>
            <person name="Ohm R."/>
            <person name="Martin F."/>
            <person name="Silar P."/>
            <person name="Natvig D."/>
            <person name="Lalanne C."/>
            <person name="Gautier V."/>
            <person name="Ament-Velasquez S.L."/>
            <person name="Kruys A."/>
            <person name="Hutchinson M.I."/>
            <person name="Powell A.J."/>
            <person name="Barry K."/>
            <person name="Miller A.N."/>
            <person name="Grigoriev I.V."/>
            <person name="Debuchy R."/>
            <person name="Gladieux P."/>
            <person name="Thoren M.H."/>
            <person name="Johannesson H."/>
        </authorList>
    </citation>
    <scope>NUCLEOTIDE SEQUENCE</scope>
    <source>
        <strain evidence="10">PSN243</strain>
    </source>
</reference>
<evidence type="ECO:0000256" key="1">
    <source>
        <dbReference type="ARBA" id="ARBA00001971"/>
    </source>
</evidence>
<comment type="cofactor">
    <cofactor evidence="1 7">
        <name>heme</name>
        <dbReference type="ChEBI" id="CHEBI:30413"/>
    </cofactor>
</comment>
<dbReference type="GO" id="GO:0016705">
    <property type="term" value="F:oxidoreductase activity, acting on paired donors, with incorporation or reduction of molecular oxygen"/>
    <property type="evidence" value="ECO:0007669"/>
    <property type="project" value="InterPro"/>
</dbReference>
<evidence type="ECO:0000256" key="2">
    <source>
        <dbReference type="ARBA" id="ARBA00010617"/>
    </source>
</evidence>
<keyword evidence="5 7" id="KW-0408">Iron</keyword>
<keyword evidence="6" id="KW-0503">Monooxygenase</keyword>
<sequence>MEAVNYLFEAFRSSPFYCSAILLLPLLLPILAPRYFSRGDGSKPWNLPNWKGIPFLGNTIQYIVDNEAFISRASLALQTRDIVQFYLGPTKAYLIVGAQNVQTLFRTTKSPSVGSEVFNLMTMDSLMCYTKEDVAKYANDKTGRLTEPKEGTMATHQGTRYWYGMHHQMKNLSQISSTSMLTEKFLEFFSERVQEYPLGEPVTVNLYHFMRTRMAGAAIRALAGHRLLDRVGEDAMIDAFWGYDSVVINLLYALPKWLAPKPWQVRDRAHAMCLDWLRNEFDPVSDLGKEEDNVDWHPVLGLRFLREYLQWNKRTDHSDETRAGQVLGFLLGINANTIPIAAWALMEMIQDRDLWNKVQGEADSAFEINPATSERTLNVQKLLSLPLLQSVYVEALRLHVSVNVTREVVAQSATIAGYELKKHSFIQAPTRIALYNEKSWGSEGHAATEFWAYRHVKYNDIKDESGKVARKPEFVMAAGPNEFFPYGGGVSMCPGRHFAKQEIMATIAIMVTTFDIEMIEWVSFDGKTKSDRPARENASYSGSASMPPDRDMKVRWIRRV</sequence>
<dbReference type="CDD" id="cd11040">
    <property type="entry name" value="CYP7_CYP8-like"/>
    <property type="match status" value="1"/>
</dbReference>
<name>A0AAV9GC60_9PEZI</name>
<dbReference type="AlphaFoldDB" id="A0AAV9GC60"/>
<evidence type="ECO:0000313" key="10">
    <source>
        <dbReference type="EMBL" id="KAK4446434.1"/>
    </source>
</evidence>
<dbReference type="GO" id="GO:0008395">
    <property type="term" value="F:steroid hydroxylase activity"/>
    <property type="evidence" value="ECO:0007669"/>
    <property type="project" value="TreeGrafter"/>
</dbReference>
<dbReference type="Pfam" id="PF00067">
    <property type="entry name" value="p450"/>
    <property type="match status" value="1"/>
</dbReference>
<evidence type="ECO:0000256" key="3">
    <source>
        <dbReference type="ARBA" id="ARBA00022617"/>
    </source>
</evidence>
<dbReference type="PRINTS" id="PR00465">
    <property type="entry name" value="EP450IV"/>
</dbReference>
<evidence type="ECO:0000256" key="4">
    <source>
        <dbReference type="ARBA" id="ARBA00022723"/>
    </source>
</evidence>
<evidence type="ECO:0000256" key="5">
    <source>
        <dbReference type="ARBA" id="ARBA00023004"/>
    </source>
</evidence>
<dbReference type="PANTHER" id="PTHR24304:SF2">
    <property type="entry name" value="24-HYDROXYCHOLESTEROL 7-ALPHA-HYDROXYLASE"/>
    <property type="match status" value="1"/>
</dbReference>
<evidence type="ECO:0000256" key="8">
    <source>
        <dbReference type="SAM" id="MobiDB-lite"/>
    </source>
</evidence>
<keyword evidence="3 7" id="KW-0349">Heme</keyword>
<dbReference type="EMBL" id="MU865957">
    <property type="protein sequence ID" value="KAK4446434.1"/>
    <property type="molecule type" value="Genomic_DNA"/>
</dbReference>
<feature type="region of interest" description="Disordered" evidence="8">
    <location>
        <begin position="528"/>
        <end position="548"/>
    </location>
</feature>
<evidence type="ECO:0000256" key="9">
    <source>
        <dbReference type="SAM" id="Phobius"/>
    </source>
</evidence>
<dbReference type="InterPro" id="IPR001128">
    <property type="entry name" value="Cyt_P450"/>
</dbReference>
<dbReference type="GO" id="GO:0005506">
    <property type="term" value="F:iron ion binding"/>
    <property type="evidence" value="ECO:0007669"/>
    <property type="project" value="InterPro"/>
</dbReference>
<keyword evidence="9" id="KW-0812">Transmembrane</keyword>
<comment type="similarity">
    <text evidence="2">Belongs to the cytochrome P450 family.</text>
</comment>
<dbReference type="InterPro" id="IPR002403">
    <property type="entry name" value="Cyt_P450_E_grp-IV"/>
</dbReference>
<proteinExistence type="inferred from homology"/>
<evidence type="ECO:0000256" key="6">
    <source>
        <dbReference type="ARBA" id="ARBA00023033"/>
    </source>
</evidence>
<keyword evidence="6" id="KW-0560">Oxidoreductase</keyword>
<feature type="transmembrane region" description="Helical" evidence="9">
    <location>
        <begin position="14"/>
        <end position="36"/>
    </location>
</feature>
<reference evidence="10" key="1">
    <citation type="journal article" date="2023" name="Mol. Phylogenet. Evol.">
        <title>Genome-scale phylogeny and comparative genomics of the fungal order Sordariales.</title>
        <authorList>
            <person name="Hensen N."/>
            <person name="Bonometti L."/>
            <person name="Westerberg I."/>
            <person name="Brannstrom I.O."/>
            <person name="Guillou S."/>
            <person name="Cros-Aarteil S."/>
            <person name="Calhoun S."/>
            <person name="Haridas S."/>
            <person name="Kuo A."/>
            <person name="Mondo S."/>
            <person name="Pangilinan J."/>
            <person name="Riley R."/>
            <person name="LaButti K."/>
            <person name="Andreopoulos B."/>
            <person name="Lipzen A."/>
            <person name="Chen C."/>
            <person name="Yan M."/>
            <person name="Daum C."/>
            <person name="Ng V."/>
            <person name="Clum A."/>
            <person name="Steindorff A."/>
            <person name="Ohm R.A."/>
            <person name="Martin F."/>
            <person name="Silar P."/>
            <person name="Natvig D.O."/>
            <person name="Lalanne C."/>
            <person name="Gautier V."/>
            <person name="Ament-Velasquez S.L."/>
            <person name="Kruys A."/>
            <person name="Hutchinson M.I."/>
            <person name="Powell A.J."/>
            <person name="Barry K."/>
            <person name="Miller A.N."/>
            <person name="Grigoriev I.V."/>
            <person name="Debuchy R."/>
            <person name="Gladieux P."/>
            <person name="Hiltunen Thoren M."/>
            <person name="Johannesson H."/>
        </authorList>
    </citation>
    <scope>NUCLEOTIDE SEQUENCE</scope>
    <source>
        <strain evidence="10">PSN243</strain>
    </source>
</reference>
<dbReference type="InterPro" id="IPR036396">
    <property type="entry name" value="Cyt_P450_sf"/>
</dbReference>
<evidence type="ECO:0000313" key="11">
    <source>
        <dbReference type="Proteomes" id="UP001321760"/>
    </source>
</evidence>
<dbReference type="Proteomes" id="UP001321760">
    <property type="component" value="Unassembled WGS sequence"/>
</dbReference>
<keyword evidence="4 7" id="KW-0479">Metal-binding</keyword>
<accession>A0AAV9GC60</accession>
<protein>
    <submittedName>
        <fullName evidence="10">Cytochrome p450 family protein</fullName>
    </submittedName>
</protein>
<dbReference type="SUPFAM" id="SSF48264">
    <property type="entry name" value="Cytochrome P450"/>
    <property type="match status" value="1"/>
</dbReference>
<organism evidence="10 11">
    <name type="scientific">Podospora aff. communis PSN243</name>
    <dbReference type="NCBI Taxonomy" id="3040156"/>
    <lineage>
        <taxon>Eukaryota</taxon>
        <taxon>Fungi</taxon>
        <taxon>Dikarya</taxon>
        <taxon>Ascomycota</taxon>
        <taxon>Pezizomycotina</taxon>
        <taxon>Sordariomycetes</taxon>
        <taxon>Sordariomycetidae</taxon>
        <taxon>Sordariales</taxon>
        <taxon>Podosporaceae</taxon>
        <taxon>Podospora</taxon>
    </lineage>
</organism>
<evidence type="ECO:0000256" key="7">
    <source>
        <dbReference type="PIRSR" id="PIRSR602403-1"/>
    </source>
</evidence>
<gene>
    <name evidence="10" type="ORF">QBC34DRAFT_411687</name>
</gene>
<dbReference type="InterPro" id="IPR050529">
    <property type="entry name" value="CYP450_sterol_14alpha_dmase"/>
</dbReference>
<dbReference type="PANTHER" id="PTHR24304">
    <property type="entry name" value="CYTOCHROME P450 FAMILY 7"/>
    <property type="match status" value="1"/>
</dbReference>